<dbReference type="EMBL" id="JABXXO010000003">
    <property type="protein sequence ID" value="KAF7783297.1"/>
    <property type="molecule type" value="Genomic_DNA"/>
</dbReference>
<protein>
    <recommendedName>
        <fullName evidence="4">Chitinase</fullName>
    </recommendedName>
</protein>
<dbReference type="AlphaFoldDB" id="A0A8H7F9Q7"/>
<name>A0A8H7F9Q7_AGABI</name>
<feature type="signal peptide" evidence="1">
    <location>
        <begin position="1"/>
        <end position="21"/>
    </location>
</feature>
<keyword evidence="1" id="KW-0732">Signal</keyword>
<reference evidence="2 3" key="1">
    <citation type="journal article" name="Sci. Rep.">
        <title>Telomere-to-telomere assembled and centromere annotated genomes of the two main subspecies of the button mushroom Agaricus bisporus reveal especially polymorphic chromosome ends.</title>
        <authorList>
            <person name="Sonnenberg A.S.M."/>
            <person name="Sedaghat-Telgerd N."/>
            <person name="Lavrijssen B."/>
            <person name="Ohm R.A."/>
            <person name="Hendrickx P.M."/>
            <person name="Scholtmeijer K."/>
            <person name="Baars J.J.P."/>
            <person name="van Peer A."/>
        </authorList>
    </citation>
    <scope>NUCLEOTIDE SEQUENCE [LARGE SCALE GENOMIC DNA]</scope>
    <source>
        <strain evidence="2 3">H119_p4</strain>
    </source>
</reference>
<gene>
    <name evidence="2" type="ORF">Agabi119p4_2673</name>
</gene>
<evidence type="ECO:0000313" key="2">
    <source>
        <dbReference type="EMBL" id="KAF7783297.1"/>
    </source>
</evidence>
<sequence>MRLSSLISVLSLSGALSVVQGISVLPRANPAYVGTMFLFDPGQGACGFTNTSTQIVASVSRQIFTTYPNATKNPNKNPICKHQVSIFYGGKTLAAPIVDFFTDPNAQLNVGLSLPGFEQFASRDDGFPVYNRLAALIPLFLIEHGALSLSLGAFPVSTPSLVDPVPSANPIRQTPGL</sequence>
<dbReference type="Gene3D" id="2.40.40.10">
    <property type="entry name" value="RlpA-like domain"/>
    <property type="match status" value="1"/>
</dbReference>
<accession>A0A8H7F9Q7</accession>
<dbReference type="SUPFAM" id="SSF50685">
    <property type="entry name" value="Barwin-like endoglucanases"/>
    <property type="match status" value="1"/>
</dbReference>
<evidence type="ECO:0000256" key="1">
    <source>
        <dbReference type="SAM" id="SignalP"/>
    </source>
</evidence>
<organism evidence="2 3">
    <name type="scientific">Agaricus bisporus var. burnettii</name>
    <dbReference type="NCBI Taxonomy" id="192524"/>
    <lineage>
        <taxon>Eukaryota</taxon>
        <taxon>Fungi</taxon>
        <taxon>Dikarya</taxon>
        <taxon>Basidiomycota</taxon>
        <taxon>Agaricomycotina</taxon>
        <taxon>Agaricomycetes</taxon>
        <taxon>Agaricomycetidae</taxon>
        <taxon>Agaricales</taxon>
        <taxon>Agaricineae</taxon>
        <taxon>Agaricaceae</taxon>
        <taxon>Agaricus</taxon>
    </lineage>
</organism>
<feature type="chain" id="PRO_5034914646" description="Chitinase" evidence="1">
    <location>
        <begin position="22"/>
        <end position="177"/>
    </location>
</feature>
<dbReference type="InterPro" id="IPR036908">
    <property type="entry name" value="RlpA-like_sf"/>
</dbReference>
<comment type="caution">
    <text evidence="2">The sequence shown here is derived from an EMBL/GenBank/DDBJ whole genome shotgun (WGS) entry which is preliminary data.</text>
</comment>
<evidence type="ECO:0008006" key="4">
    <source>
        <dbReference type="Google" id="ProtNLM"/>
    </source>
</evidence>
<evidence type="ECO:0000313" key="3">
    <source>
        <dbReference type="Proteomes" id="UP000629468"/>
    </source>
</evidence>
<proteinExistence type="predicted"/>
<dbReference type="Proteomes" id="UP000629468">
    <property type="component" value="Unassembled WGS sequence"/>
</dbReference>